<sequence length="196" mass="22110">MKPDASKGDKMKLPVHIQFHDMEPSDALEASAREHAHRLESFAPDIMACHVHIDLEQKHKHQGRPFGVRIDVTLPGHELVVNRVQNEDVYVALRDAFDHMKRQLEDVVRKRRRQEKQHALALHGELVRLDDAGGFGFIRTPAGDEYYFSRDNVAGTPFEHLQIGSAVQFIPEAGDEGFQAKRVSLGKHGMGEPPAE</sequence>
<dbReference type="GO" id="GO:0005840">
    <property type="term" value="C:ribosome"/>
    <property type="evidence" value="ECO:0007669"/>
    <property type="project" value="UniProtKB-KW"/>
</dbReference>
<reference evidence="3" key="1">
    <citation type="submission" date="2006-02" db="EMBL/GenBank/DDBJ databases">
        <title>Complete sequence of chromosome of Rhodoferax ferrireducens DSM 15236.</title>
        <authorList>
            <person name="Copeland A."/>
            <person name="Lucas S."/>
            <person name="Lapidus A."/>
            <person name="Barry K."/>
            <person name="Detter J.C."/>
            <person name="Glavina del Rio T."/>
            <person name="Hammon N."/>
            <person name="Israni S."/>
            <person name="Pitluck S."/>
            <person name="Brettin T."/>
            <person name="Bruce D."/>
            <person name="Han C."/>
            <person name="Tapia R."/>
            <person name="Gilna P."/>
            <person name="Kiss H."/>
            <person name="Schmutz J."/>
            <person name="Larimer F."/>
            <person name="Land M."/>
            <person name="Kyrpides N."/>
            <person name="Ivanova N."/>
            <person name="Richardson P."/>
        </authorList>
    </citation>
    <scope>NUCLEOTIDE SEQUENCE [LARGE SCALE GENOMIC DNA]</scope>
    <source>
        <strain evidence="3">ATCC BAA-621 / DSM 15236 / T118</strain>
    </source>
</reference>
<gene>
    <name evidence="2" type="ordered locus">Rfer_3849</name>
</gene>
<organism evidence="2 3">
    <name type="scientific">Albidiferax ferrireducens (strain ATCC BAA-621 / DSM 15236 / T118)</name>
    <name type="common">Rhodoferax ferrireducens</name>
    <dbReference type="NCBI Taxonomy" id="338969"/>
    <lineage>
        <taxon>Bacteria</taxon>
        <taxon>Pseudomonadati</taxon>
        <taxon>Pseudomonadota</taxon>
        <taxon>Betaproteobacteria</taxon>
        <taxon>Burkholderiales</taxon>
        <taxon>Comamonadaceae</taxon>
        <taxon>Rhodoferax</taxon>
    </lineage>
</organism>
<dbReference type="InterPro" id="IPR011129">
    <property type="entry name" value="CSD"/>
</dbReference>
<dbReference type="InterPro" id="IPR003489">
    <property type="entry name" value="RHF/RaiA"/>
</dbReference>
<dbReference type="eggNOG" id="COG1278">
    <property type="taxonomic scope" value="Bacteria"/>
</dbReference>
<proteinExistence type="predicted"/>
<dbReference type="Pfam" id="PF02482">
    <property type="entry name" value="Ribosomal_S30AE"/>
    <property type="match status" value="1"/>
</dbReference>
<dbReference type="HOGENOM" id="CLU_127074_0_0_4"/>
<dbReference type="KEGG" id="rfr:Rfer_3849"/>
<keyword evidence="2" id="KW-0687">Ribonucleoprotein</keyword>
<dbReference type="SMART" id="SM00357">
    <property type="entry name" value="CSP"/>
    <property type="match status" value="1"/>
</dbReference>
<keyword evidence="2" id="KW-0689">Ribosomal protein</keyword>
<evidence type="ECO:0000259" key="1">
    <source>
        <dbReference type="SMART" id="SM00357"/>
    </source>
</evidence>
<dbReference type="STRING" id="338969.Rfer_3849"/>
<dbReference type="EMBL" id="CP000267">
    <property type="protein sequence ID" value="ABD71548.1"/>
    <property type="molecule type" value="Genomic_DNA"/>
</dbReference>
<feature type="domain" description="Cold-shock" evidence="1">
    <location>
        <begin position="123"/>
        <end position="186"/>
    </location>
</feature>
<dbReference type="Gene3D" id="2.40.50.140">
    <property type="entry name" value="Nucleic acid-binding proteins"/>
    <property type="match status" value="1"/>
</dbReference>
<dbReference type="InterPro" id="IPR012340">
    <property type="entry name" value="NA-bd_OB-fold"/>
</dbReference>
<protein>
    <submittedName>
        <fullName evidence="2">Putative sigma 54 modulation protein/ribosomal protein S30EA</fullName>
    </submittedName>
</protein>
<dbReference type="Gene3D" id="3.30.160.100">
    <property type="entry name" value="Ribosome hibernation promotion factor-like"/>
    <property type="match status" value="1"/>
</dbReference>
<evidence type="ECO:0000313" key="3">
    <source>
        <dbReference type="Proteomes" id="UP000008332"/>
    </source>
</evidence>
<dbReference type="AlphaFoldDB" id="Q21RQ5"/>
<dbReference type="CDD" id="cd00552">
    <property type="entry name" value="RaiA"/>
    <property type="match status" value="1"/>
</dbReference>
<dbReference type="InterPro" id="IPR036567">
    <property type="entry name" value="RHF-like"/>
</dbReference>
<dbReference type="GO" id="GO:0005829">
    <property type="term" value="C:cytosol"/>
    <property type="evidence" value="ECO:0007669"/>
    <property type="project" value="UniProtKB-ARBA"/>
</dbReference>
<dbReference type="SUPFAM" id="SSF69754">
    <property type="entry name" value="Ribosome binding protein Y (YfiA homologue)"/>
    <property type="match status" value="1"/>
</dbReference>
<accession>Q21RQ5</accession>
<dbReference type="OrthoDB" id="9782252at2"/>
<dbReference type="SUPFAM" id="SSF50249">
    <property type="entry name" value="Nucleic acid-binding proteins"/>
    <property type="match status" value="1"/>
</dbReference>
<evidence type="ECO:0000313" key="2">
    <source>
        <dbReference type="EMBL" id="ABD71548.1"/>
    </source>
</evidence>
<dbReference type="GO" id="GO:0003676">
    <property type="term" value="F:nucleic acid binding"/>
    <property type="evidence" value="ECO:0007669"/>
    <property type="project" value="InterPro"/>
</dbReference>
<keyword evidence="3" id="KW-1185">Reference proteome</keyword>
<dbReference type="Proteomes" id="UP000008332">
    <property type="component" value="Chromosome"/>
</dbReference>
<dbReference type="eggNOG" id="COG1544">
    <property type="taxonomic scope" value="Bacteria"/>
</dbReference>
<name>Q21RQ5_ALBFT</name>